<organism evidence="1 2">
    <name type="scientific">Gallibacterium genomosp. 3</name>
    <dbReference type="NCBI Taxonomy" id="505345"/>
    <lineage>
        <taxon>Bacteria</taxon>
        <taxon>Pseudomonadati</taxon>
        <taxon>Pseudomonadota</taxon>
        <taxon>Gammaproteobacteria</taxon>
        <taxon>Pasteurellales</taxon>
        <taxon>Pasteurellaceae</taxon>
        <taxon>Gallibacterium</taxon>
    </lineage>
</organism>
<evidence type="ECO:0000313" key="2">
    <source>
        <dbReference type="Proteomes" id="UP000092626"/>
    </source>
</evidence>
<dbReference type="GO" id="GO:0004497">
    <property type="term" value="F:monooxygenase activity"/>
    <property type="evidence" value="ECO:0007669"/>
    <property type="project" value="UniProtKB-KW"/>
</dbReference>
<dbReference type="PANTHER" id="PTHR37811">
    <property type="entry name" value="BLL5343 PROTEIN"/>
    <property type="match status" value="1"/>
</dbReference>
<proteinExistence type="predicted"/>
<dbReference type="Proteomes" id="UP000092626">
    <property type="component" value="Unassembled WGS sequence"/>
</dbReference>
<keyword evidence="1" id="KW-0560">Oxidoreductase</keyword>
<comment type="caution">
    <text evidence="1">The sequence shown here is derived from an EMBL/GenBank/DDBJ whole genome shotgun (WGS) entry which is preliminary data.</text>
</comment>
<dbReference type="AlphaFoldDB" id="A0A1A7PTW6"/>
<sequence length="97" mass="11795">MFVVIFKAEIAQLDAEYHQFALQLREKALSEYGCIKFESYTENQQEIALSYWNSLENIQRWKQDSLHQLAQQKGHERWYKRYSVEVCVVQRQYTKEQ</sequence>
<evidence type="ECO:0000313" key="1">
    <source>
        <dbReference type="EMBL" id="OBX05171.1"/>
    </source>
</evidence>
<dbReference type="RefSeq" id="WP_065236865.1">
    <property type="nucleotide sequence ID" value="NZ_JTJR01000011.1"/>
</dbReference>
<protein>
    <submittedName>
        <fullName evidence="1">Antibiotic biosynthesis monooxygenase</fullName>
    </submittedName>
</protein>
<dbReference type="PANTHER" id="PTHR37811:SF2">
    <property type="entry name" value="ABM DOMAIN-CONTAINING PROTEIN"/>
    <property type="match status" value="1"/>
</dbReference>
<dbReference type="InterPro" id="IPR052936">
    <property type="entry name" value="Jasmonate_Hydroxylase-like"/>
</dbReference>
<dbReference type="InterPro" id="IPR011008">
    <property type="entry name" value="Dimeric_a/b-barrel"/>
</dbReference>
<dbReference type="EMBL" id="JTJR01000011">
    <property type="protein sequence ID" value="OBX05171.1"/>
    <property type="molecule type" value="Genomic_DNA"/>
</dbReference>
<keyword evidence="1" id="KW-0503">Monooxygenase</keyword>
<name>A0A1A7PTW6_9PAST</name>
<gene>
    <name evidence="1" type="ORF">QV06_02890</name>
</gene>
<dbReference type="Gene3D" id="3.30.70.100">
    <property type="match status" value="1"/>
</dbReference>
<dbReference type="SUPFAM" id="SSF54909">
    <property type="entry name" value="Dimeric alpha+beta barrel"/>
    <property type="match status" value="1"/>
</dbReference>
<accession>A0A1A7PTW6</accession>
<dbReference type="STRING" id="505345.QV06_02890"/>
<reference evidence="1 2" key="1">
    <citation type="submission" date="2014-11" db="EMBL/GenBank/DDBJ databases">
        <title>Pan-genome of Gallibacterium spp.</title>
        <authorList>
            <person name="Kudirkiene E."/>
            <person name="Bojesen A.M."/>
        </authorList>
    </citation>
    <scope>NUCLEOTIDE SEQUENCE [LARGE SCALE GENOMIC DNA]</scope>
    <source>
        <strain evidence="1 2">59/S3/89</strain>
    </source>
</reference>